<accession>A0A076F7K9</accession>
<dbReference type="KEGG" id="caj:CIG1485E_0165"/>
<name>A0A076F7K9_9BACT</name>
<dbReference type="HOGENOM" id="CLU_1668486_0_0_7"/>
<reference evidence="2" key="1">
    <citation type="journal article" date="2014" name="Genome Announc.">
        <title>Complete Genome Sequence of Campylobacter iguaniorum Strain 1485ET, Isolated from a Bearded Dragon (Pogona vitticeps).</title>
        <authorList>
            <person name="Gilbert M.J."/>
            <person name="Miller W.G."/>
            <person name="Yee E."/>
            <person name="Kik M."/>
            <person name="Wagenaar J.A."/>
            <person name="Duim B."/>
        </authorList>
    </citation>
    <scope>NUCLEOTIDE SEQUENCE [LARGE SCALE GENOMIC DNA]</scope>
    <source>
        <strain evidence="2">1485E</strain>
    </source>
</reference>
<dbReference type="RefSeq" id="WP_038452665.1">
    <property type="nucleotide sequence ID" value="NZ_CP009043.1"/>
</dbReference>
<dbReference type="eggNOG" id="ENOG5031AEU">
    <property type="taxonomic scope" value="Bacteria"/>
</dbReference>
<evidence type="ECO:0008006" key="3">
    <source>
        <dbReference type="Google" id="ProtNLM"/>
    </source>
</evidence>
<evidence type="ECO:0000313" key="1">
    <source>
        <dbReference type="EMBL" id="AII14041.1"/>
    </source>
</evidence>
<sequence>MKRVLASNEFLDGYICNYELSNLANISSNAYKFWKNEIHATYENSRTVFLYKKSIPQKYQHLINLCLNLDGFVLSSAFCSLTGLSSSHLVKSNRSNLYKKLEIISIGRLKFVNLKKLYDDLNLKYDSHIYIEKCKYFSPPPLEKRIKLTDTLCLGYY</sequence>
<keyword evidence="2" id="KW-1185">Reference proteome</keyword>
<dbReference type="EMBL" id="CP009043">
    <property type="protein sequence ID" value="AII14041.1"/>
    <property type="molecule type" value="Genomic_DNA"/>
</dbReference>
<dbReference type="OrthoDB" id="5358710at2"/>
<evidence type="ECO:0000313" key="2">
    <source>
        <dbReference type="Proteomes" id="UP000028486"/>
    </source>
</evidence>
<organism evidence="1 2">
    <name type="scientific">Campylobacter iguaniorum</name>
    <dbReference type="NCBI Taxonomy" id="1244531"/>
    <lineage>
        <taxon>Bacteria</taxon>
        <taxon>Pseudomonadati</taxon>
        <taxon>Campylobacterota</taxon>
        <taxon>Epsilonproteobacteria</taxon>
        <taxon>Campylobacterales</taxon>
        <taxon>Campylobacteraceae</taxon>
        <taxon>Campylobacter</taxon>
    </lineage>
</organism>
<dbReference type="AlphaFoldDB" id="A0A076F7K9"/>
<proteinExistence type="predicted"/>
<dbReference type="Proteomes" id="UP000028486">
    <property type="component" value="Chromosome"/>
</dbReference>
<protein>
    <recommendedName>
        <fullName evidence="3">Cysteine permease</fullName>
    </recommendedName>
</protein>
<gene>
    <name evidence="1" type="ORF">CIG1485E_0165</name>
</gene>